<dbReference type="AlphaFoldDB" id="C9PPY6"/>
<proteinExistence type="predicted"/>
<accession>C9PPY6</accession>
<dbReference type="InterPro" id="IPR015947">
    <property type="entry name" value="PUA-like_sf"/>
</dbReference>
<dbReference type="Gene3D" id="3.10.590.10">
    <property type="entry name" value="ph1033 like domains"/>
    <property type="match status" value="1"/>
</dbReference>
<name>C9PPY6_9PAST</name>
<protein>
    <submittedName>
        <fullName evidence="1">Uncharacterized protein</fullName>
    </submittedName>
</protein>
<dbReference type="RefSeq" id="WP_005764610.1">
    <property type="nucleotide sequence ID" value="NZ_GG704813.1"/>
</dbReference>
<sequence>MSFIDSRTESYNQRNQDKITLSLRLSRKDDLILQELSDAWETTRQDIINDLIQEYIIKEWEKKRSDDKQTEAELDTSLEVKYFLLNTNKVNDVDDHHFMLNNQVAAAFEDGYKEKINRIKKGDYVFLYESGEGIVAFGRATGIVEIRHHYGIEGKTFFQKLDNFIDLTKKPIRAKQVKSILGRPFPFAQTLSQIIDGEKLLKGINAV</sequence>
<reference evidence="1 2" key="1">
    <citation type="submission" date="2009-10" db="EMBL/GenBank/DDBJ databases">
        <authorList>
            <person name="Muzny D."/>
            <person name="Qin X."/>
            <person name="Deng J."/>
            <person name="Jiang H."/>
            <person name="Liu Y."/>
            <person name="Qu J."/>
            <person name="Song X.-Z."/>
            <person name="Zhang L."/>
            <person name="Thornton R."/>
            <person name="Coyle M."/>
            <person name="Francisco L."/>
            <person name="Jackson L."/>
            <person name="Javaid M."/>
            <person name="Korchina V."/>
            <person name="Kovar C."/>
            <person name="Mata R."/>
            <person name="Mathew T."/>
            <person name="Ngo R."/>
            <person name="Nguyen L."/>
            <person name="Nguyen N."/>
            <person name="Okwuonu G."/>
            <person name="Ongeri F."/>
            <person name="Pham C."/>
            <person name="Simmons D."/>
            <person name="Wilczek-Boney K."/>
            <person name="Hale W."/>
            <person name="Jakkamsetti A."/>
            <person name="Pham P."/>
            <person name="Ruth R."/>
            <person name="San Lucas F."/>
            <person name="Warren J."/>
            <person name="Zhang J."/>
            <person name="Zhao Z."/>
            <person name="Zhou C."/>
            <person name="Zhu D."/>
            <person name="Lee S."/>
            <person name="Bess C."/>
            <person name="Blankenburg K."/>
            <person name="Forbes L."/>
            <person name="Fu Q."/>
            <person name="Gubbala S."/>
            <person name="Hirani K."/>
            <person name="Jayaseelan J.C."/>
            <person name="Lara F."/>
            <person name="Munidasa M."/>
            <person name="Palculict T."/>
            <person name="Patil S."/>
            <person name="Pu L.-L."/>
            <person name="Saada N."/>
            <person name="Tang L."/>
            <person name="Weissenberger G."/>
            <person name="Zhu Y."/>
            <person name="Hemphill L."/>
            <person name="Shang Y."/>
            <person name="Youmans B."/>
            <person name="Ayvaz T."/>
            <person name="Ross M."/>
            <person name="Santibanez J."/>
            <person name="Aqrawi P."/>
            <person name="Gross S."/>
            <person name="Joshi V."/>
            <person name="Fowler G."/>
            <person name="Nazareth L."/>
            <person name="Reid J."/>
            <person name="Worley K."/>
            <person name="Petrosino J."/>
            <person name="Highlander S."/>
            <person name="Gibbs R."/>
        </authorList>
    </citation>
    <scope>NUCLEOTIDE SEQUENCE [LARGE SCALE GENOMIC DNA]</scope>
    <source>
        <strain evidence="1 2">ATCC 43325</strain>
    </source>
</reference>
<organism evidence="1 2">
    <name type="scientific">Pasteurella dagmatis ATCC 43325</name>
    <dbReference type="NCBI Taxonomy" id="667128"/>
    <lineage>
        <taxon>Bacteria</taxon>
        <taxon>Pseudomonadati</taxon>
        <taxon>Pseudomonadota</taxon>
        <taxon>Gammaproteobacteria</taxon>
        <taxon>Pasteurellales</taxon>
        <taxon>Pasteurellaceae</taxon>
        <taxon>Pasteurella</taxon>
    </lineage>
</organism>
<evidence type="ECO:0000313" key="1">
    <source>
        <dbReference type="EMBL" id="EEX50437.1"/>
    </source>
</evidence>
<evidence type="ECO:0000313" key="2">
    <source>
        <dbReference type="Proteomes" id="UP000005519"/>
    </source>
</evidence>
<dbReference type="EMBL" id="ACZR01000011">
    <property type="protein sequence ID" value="EEX50437.1"/>
    <property type="molecule type" value="Genomic_DNA"/>
</dbReference>
<dbReference type="HOGENOM" id="CLU_1325943_0_0_6"/>
<dbReference type="Proteomes" id="UP000005519">
    <property type="component" value="Unassembled WGS sequence"/>
</dbReference>
<dbReference type="SUPFAM" id="SSF88697">
    <property type="entry name" value="PUA domain-like"/>
    <property type="match status" value="1"/>
</dbReference>
<comment type="caution">
    <text evidence="1">The sequence shown here is derived from an EMBL/GenBank/DDBJ whole genome shotgun (WGS) entry which is preliminary data.</text>
</comment>
<gene>
    <name evidence="1" type="ORF">HMPREF0621_1060</name>
</gene>
<keyword evidence="2" id="KW-1185">Reference proteome</keyword>